<dbReference type="GO" id="GO:0042790">
    <property type="term" value="P:nucleolar large rRNA transcription by RNA polymerase I"/>
    <property type="evidence" value="ECO:0007669"/>
    <property type="project" value="TreeGrafter"/>
</dbReference>
<name>A0A9P8YBL5_9PEZI</name>
<feature type="region of interest" description="Disordered" evidence="1">
    <location>
        <begin position="361"/>
        <end position="434"/>
    </location>
</feature>
<dbReference type="InterPro" id="IPR007224">
    <property type="entry name" value="TIF_Rrn11"/>
</dbReference>
<feature type="compositionally biased region" description="Basic and acidic residues" evidence="1">
    <location>
        <begin position="425"/>
        <end position="434"/>
    </location>
</feature>
<accession>A0A9P8YBL5</accession>
<organism evidence="2 3">
    <name type="scientific">Microdochium trichocladiopsis</name>
    <dbReference type="NCBI Taxonomy" id="1682393"/>
    <lineage>
        <taxon>Eukaryota</taxon>
        <taxon>Fungi</taxon>
        <taxon>Dikarya</taxon>
        <taxon>Ascomycota</taxon>
        <taxon>Pezizomycotina</taxon>
        <taxon>Sordariomycetes</taxon>
        <taxon>Xylariomycetidae</taxon>
        <taxon>Xylariales</taxon>
        <taxon>Microdochiaceae</taxon>
        <taxon>Microdochium</taxon>
    </lineage>
</organism>
<feature type="region of interest" description="Disordered" evidence="1">
    <location>
        <begin position="497"/>
        <end position="520"/>
    </location>
</feature>
<dbReference type="EMBL" id="JAGTJQ010000003">
    <property type="protein sequence ID" value="KAH7035498.1"/>
    <property type="molecule type" value="Genomic_DNA"/>
</dbReference>
<evidence type="ECO:0000256" key="1">
    <source>
        <dbReference type="SAM" id="MobiDB-lite"/>
    </source>
</evidence>
<proteinExistence type="predicted"/>
<reference evidence="2" key="1">
    <citation type="journal article" date="2021" name="Nat. Commun.">
        <title>Genetic determinants of endophytism in the Arabidopsis root mycobiome.</title>
        <authorList>
            <person name="Mesny F."/>
            <person name="Miyauchi S."/>
            <person name="Thiergart T."/>
            <person name="Pickel B."/>
            <person name="Atanasova L."/>
            <person name="Karlsson M."/>
            <person name="Huettel B."/>
            <person name="Barry K.W."/>
            <person name="Haridas S."/>
            <person name="Chen C."/>
            <person name="Bauer D."/>
            <person name="Andreopoulos W."/>
            <person name="Pangilinan J."/>
            <person name="LaButti K."/>
            <person name="Riley R."/>
            <person name="Lipzen A."/>
            <person name="Clum A."/>
            <person name="Drula E."/>
            <person name="Henrissat B."/>
            <person name="Kohler A."/>
            <person name="Grigoriev I.V."/>
            <person name="Martin F.M."/>
            <person name="Hacquard S."/>
        </authorList>
    </citation>
    <scope>NUCLEOTIDE SEQUENCE</scope>
    <source>
        <strain evidence="2">MPI-CAGE-CH-0230</strain>
    </source>
</reference>
<sequence length="597" mass="65583">MSDGPFAVPVPAYRLGIHTARKRKRASPAATTAAAASPLSPTGSQVFTSAVGQPASRLPSDSINPLSHSPDTLRQFAVAGLTPEDENPAALYPGFPHKALPPDAIYFQPELAAARQPIEDSRSFYKGSDADVDLYDDTEAEAETAAGAASRARGRLVVQKQTARLKHIAVMTALVHRCIADGDISRAKRAFGLLAQTRDVDIKLNNFWLVGAEILMRQGETPRSQRRPDEMDVRSMALGNRGRRSSTASASPEAGLDREEGGQQDVNLAAAQEPDTAAIPGEEEEEGQTAASARWGKAENADVVRSYFEHLIAHFPYDKHRPHLVSAVDFYPALYNFEVYNISTEFAVALERLEVEYPEDYDGELGSQDSEISDDDADDDDEDADRRLLRHGGSPDSEDANFNVENDDGDEHDSSSQQRRRRRQFRQEATDEIRKQTQLLAQQVASAMDRTMETPPFASHPELLRLRANLAIFIGDLYLPTRIVEKVLRALGVPRPGKGTGSNSGGTGGGITGLAAGTQTQRRRKAAKIMDHLAKYLREPEEQIAALDMRPQEQRRARDLFRKVIGQGVAVEGWVEVFVAMVGRREDDDDEEEAVGY</sequence>
<dbReference type="GO" id="GO:0001164">
    <property type="term" value="F:RNA polymerase I core promoter sequence-specific DNA binding"/>
    <property type="evidence" value="ECO:0007669"/>
    <property type="project" value="InterPro"/>
</dbReference>
<dbReference type="GO" id="GO:0001181">
    <property type="term" value="F:RNA polymerase I general transcription initiation factor activity"/>
    <property type="evidence" value="ECO:0007669"/>
    <property type="project" value="InterPro"/>
</dbReference>
<dbReference type="PANTHER" id="PTHR28244:SF1">
    <property type="entry name" value="RNA POLYMERASE I-SPECIFIC TRANSCRIPTION INITIATION FACTOR RRN11"/>
    <property type="match status" value="1"/>
</dbReference>
<feature type="region of interest" description="Disordered" evidence="1">
    <location>
        <begin position="19"/>
        <end position="69"/>
    </location>
</feature>
<keyword evidence="3" id="KW-1185">Reference proteome</keyword>
<dbReference type="GO" id="GO:0017025">
    <property type="term" value="F:TBP-class protein binding"/>
    <property type="evidence" value="ECO:0007669"/>
    <property type="project" value="TreeGrafter"/>
</dbReference>
<dbReference type="Pfam" id="PF04090">
    <property type="entry name" value="Rrn11"/>
    <property type="match status" value="1"/>
</dbReference>
<feature type="region of interest" description="Disordered" evidence="1">
    <location>
        <begin position="220"/>
        <end position="261"/>
    </location>
</feature>
<protein>
    <submittedName>
        <fullName evidence="2">Uncharacterized protein</fullName>
    </submittedName>
</protein>
<feature type="compositionally biased region" description="Low complexity" evidence="1">
    <location>
        <begin position="27"/>
        <end position="38"/>
    </location>
</feature>
<dbReference type="PANTHER" id="PTHR28244">
    <property type="entry name" value="RNA POLYMERASE I-SPECIFIC TRANSCRIPTION INITIATION FACTOR RRN11"/>
    <property type="match status" value="1"/>
</dbReference>
<evidence type="ECO:0000313" key="2">
    <source>
        <dbReference type="EMBL" id="KAH7035498.1"/>
    </source>
</evidence>
<dbReference type="InterPro" id="IPR053029">
    <property type="entry name" value="RNA_pol_I-specific_init_factor"/>
</dbReference>
<feature type="compositionally biased region" description="Polar residues" evidence="1">
    <location>
        <begin position="59"/>
        <end position="69"/>
    </location>
</feature>
<dbReference type="RefSeq" id="XP_046015591.1">
    <property type="nucleotide sequence ID" value="XM_046153294.1"/>
</dbReference>
<feature type="compositionally biased region" description="Gly residues" evidence="1">
    <location>
        <begin position="498"/>
        <end position="512"/>
    </location>
</feature>
<evidence type="ECO:0000313" key="3">
    <source>
        <dbReference type="Proteomes" id="UP000756346"/>
    </source>
</evidence>
<dbReference type="Proteomes" id="UP000756346">
    <property type="component" value="Unassembled WGS sequence"/>
</dbReference>
<dbReference type="AlphaFoldDB" id="A0A9P8YBL5"/>
<dbReference type="GeneID" id="70182840"/>
<feature type="compositionally biased region" description="Polar residues" evidence="1">
    <location>
        <begin position="39"/>
        <end position="51"/>
    </location>
</feature>
<dbReference type="GO" id="GO:0070860">
    <property type="term" value="C:RNA polymerase I core factor complex"/>
    <property type="evidence" value="ECO:0007669"/>
    <property type="project" value="TreeGrafter"/>
</dbReference>
<comment type="caution">
    <text evidence="2">The sequence shown here is derived from an EMBL/GenBank/DDBJ whole genome shotgun (WGS) entry which is preliminary data.</text>
</comment>
<dbReference type="OrthoDB" id="2159786at2759"/>
<feature type="compositionally biased region" description="Acidic residues" evidence="1">
    <location>
        <begin position="371"/>
        <end position="383"/>
    </location>
</feature>
<gene>
    <name evidence="2" type="ORF">B0I36DRAFT_318494</name>
</gene>